<evidence type="ECO:0000259" key="25">
    <source>
        <dbReference type="PROSITE" id="PS50113"/>
    </source>
</evidence>
<comment type="subunit">
    <text evidence="16">At low DSF concentrations, interacts with RpfF.</text>
</comment>
<dbReference type="SUPFAM" id="SSF52172">
    <property type="entry name" value="CheY-like"/>
    <property type="match status" value="2"/>
</dbReference>
<comment type="function">
    <text evidence="15">Putative oxygen sensor; modulates the activity of FixJ, a transcriptional activator of nitrogen fixation fixK gene. FixL probably acts as a kinase that phosphorylates FixJ.</text>
</comment>
<dbReference type="FunFam" id="1.10.287.130:FF:000002">
    <property type="entry name" value="Two-component osmosensing histidine kinase"/>
    <property type="match status" value="1"/>
</dbReference>
<evidence type="ECO:0000256" key="2">
    <source>
        <dbReference type="ARBA" id="ARBA00004651"/>
    </source>
</evidence>
<dbReference type="GO" id="GO:0000155">
    <property type="term" value="F:phosphorelay sensor kinase activity"/>
    <property type="evidence" value="ECO:0007669"/>
    <property type="project" value="InterPro"/>
</dbReference>
<evidence type="ECO:0000256" key="13">
    <source>
        <dbReference type="ARBA" id="ARBA00023012"/>
    </source>
</evidence>
<dbReference type="InterPro" id="IPR004358">
    <property type="entry name" value="Sig_transdc_His_kin-like_C"/>
</dbReference>
<dbReference type="Pfam" id="PF02518">
    <property type="entry name" value="HATPase_c"/>
    <property type="match status" value="1"/>
</dbReference>
<dbReference type="EC" id="2.7.13.3" evidence="4"/>
<feature type="domain" description="Histidine kinase" evidence="22">
    <location>
        <begin position="278"/>
        <end position="499"/>
    </location>
</feature>
<dbReference type="EMBL" id="BMIR01000005">
    <property type="protein sequence ID" value="GGE37015.1"/>
    <property type="molecule type" value="Genomic_DNA"/>
</dbReference>
<evidence type="ECO:0000256" key="19">
    <source>
        <dbReference type="ARBA" id="ARBA00074306"/>
    </source>
</evidence>
<name>A0A8J2VVR6_9BACL</name>
<evidence type="ECO:0000256" key="20">
    <source>
        <dbReference type="PROSITE-ProRule" id="PRU00110"/>
    </source>
</evidence>
<feature type="domain" description="PAC" evidence="25">
    <location>
        <begin position="86"/>
        <end position="136"/>
    </location>
</feature>
<dbReference type="Gene3D" id="3.40.50.2300">
    <property type="match status" value="2"/>
</dbReference>
<reference evidence="27" key="2">
    <citation type="submission" date="2020-09" db="EMBL/GenBank/DDBJ databases">
        <authorList>
            <person name="Sun Q."/>
            <person name="Zhou Y."/>
        </authorList>
    </citation>
    <scope>NUCLEOTIDE SEQUENCE</scope>
    <source>
        <strain evidence="27">CGMCC 1.15371</strain>
    </source>
</reference>
<keyword evidence="9" id="KW-0547">Nucleotide-binding</keyword>
<comment type="catalytic activity">
    <reaction evidence="1">
        <text>ATP + protein L-histidine = ADP + protein N-phospho-L-histidine.</text>
        <dbReference type="EC" id="2.7.13.3"/>
    </reaction>
</comment>
<feature type="domain" description="PAS" evidence="24">
    <location>
        <begin position="9"/>
        <end position="79"/>
    </location>
</feature>
<comment type="caution">
    <text evidence="21">Lacks conserved residue(s) required for the propagation of feature annotation.</text>
</comment>
<evidence type="ECO:0000256" key="17">
    <source>
        <dbReference type="ARBA" id="ARBA00068150"/>
    </source>
</evidence>
<dbReference type="SMART" id="SM00387">
    <property type="entry name" value="HATPase_c"/>
    <property type="match status" value="1"/>
</dbReference>
<evidence type="ECO:0000256" key="8">
    <source>
        <dbReference type="ARBA" id="ARBA00022692"/>
    </source>
</evidence>
<feature type="domain" description="HPt" evidence="26">
    <location>
        <begin position="812"/>
        <end position="905"/>
    </location>
</feature>
<dbReference type="PROSITE" id="PS50109">
    <property type="entry name" value="HIS_KIN"/>
    <property type="match status" value="1"/>
</dbReference>
<evidence type="ECO:0000259" key="23">
    <source>
        <dbReference type="PROSITE" id="PS50110"/>
    </source>
</evidence>
<feature type="domain" description="Response regulatory" evidence="23">
    <location>
        <begin position="519"/>
        <end position="640"/>
    </location>
</feature>
<evidence type="ECO:0000256" key="16">
    <source>
        <dbReference type="ARBA" id="ARBA00064003"/>
    </source>
</evidence>
<keyword evidence="6 21" id="KW-0597">Phosphoprotein</keyword>
<evidence type="ECO:0000256" key="21">
    <source>
        <dbReference type="PROSITE-ProRule" id="PRU00169"/>
    </source>
</evidence>
<dbReference type="CDD" id="cd00082">
    <property type="entry name" value="HisKA"/>
    <property type="match status" value="1"/>
</dbReference>
<evidence type="ECO:0000256" key="9">
    <source>
        <dbReference type="ARBA" id="ARBA00022741"/>
    </source>
</evidence>
<dbReference type="SUPFAM" id="SSF47226">
    <property type="entry name" value="Histidine-containing phosphotransfer domain, HPT domain"/>
    <property type="match status" value="1"/>
</dbReference>
<evidence type="ECO:0000256" key="12">
    <source>
        <dbReference type="ARBA" id="ARBA00022989"/>
    </source>
</evidence>
<keyword evidence="13" id="KW-0902">Two-component regulatory system</keyword>
<dbReference type="CDD" id="cd00088">
    <property type="entry name" value="HPT"/>
    <property type="match status" value="1"/>
</dbReference>
<dbReference type="InterPro" id="IPR001610">
    <property type="entry name" value="PAC"/>
</dbReference>
<keyword evidence="12" id="KW-1133">Transmembrane helix</keyword>
<protein>
    <recommendedName>
        <fullName evidence="19">Circadian input-output histidine kinase CikA</fullName>
        <ecNumber evidence="4">2.7.13.3</ecNumber>
    </recommendedName>
    <alternativeName>
        <fullName evidence="18">Sensor protein FixL</fullName>
    </alternativeName>
    <alternativeName>
        <fullName evidence="17">Sensory/regulatory protein RpfC</fullName>
    </alternativeName>
</protein>
<feature type="domain" description="Response regulatory" evidence="23">
    <location>
        <begin position="668"/>
        <end position="785"/>
    </location>
</feature>
<accession>A0A8J2VVR6</accession>
<evidence type="ECO:0000256" key="10">
    <source>
        <dbReference type="ARBA" id="ARBA00022777"/>
    </source>
</evidence>
<keyword evidence="7" id="KW-0808">Transferase</keyword>
<dbReference type="Pfam" id="PF13426">
    <property type="entry name" value="PAS_9"/>
    <property type="match status" value="1"/>
</dbReference>
<dbReference type="SMART" id="SM00086">
    <property type="entry name" value="PAC"/>
    <property type="match status" value="2"/>
</dbReference>
<feature type="modified residue" description="Phosphohistidine" evidence="20">
    <location>
        <position position="851"/>
    </location>
</feature>
<dbReference type="Pfam" id="PF01627">
    <property type="entry name" value="Hpt"/>
    <property type="match status" value="1"/>
</dbReference>
<keyword evidence="10" id="KW-0418">Kinase</keyword>
<keyword evidence="8" id="KW-0812">Transmembrane</keyword>
<dbReference type="Gene3D" id="1.10.287.130">
    <property type="match status" value="1"/>
</dbReference>
<dbReference type="PANTHER" id="PTHR45339:SF1">
    <property type="entry name" value="HYBRID SIGNAL TRANSDUCTION HISTIDINE KINASE J"/>
    <property type="match status" value="1"/>
</dbReference>
<dbReference type="InterPro" id="IPR036641">
    <property type="entry name" value="HPT_dom_sf"/>
</dbReference>
<dbReference type="RefSeq" id="WP_188691492.1">
    <property type="nucleotide sequence ID" value="NZ_BMIR01000005.1"/>
</dbReference>
<comment type="subcellular location">
    <subcellularLocation>
        <location evidence="2">Cell membrane</location>
        <topology evidence="2">Multi-pass membrane protein</topology>
    </subcellularLocation>
</comment>
<dbReference type="InterPro" id="IPR003661">
    <property type="entry name" value="HisK_dim/P_dom"/>
</dbReference>
<organism evidence="27 28">
    <name type="scientific">Pullulanibacillus camelliae</name>
    <dbReference type="NCBI Taxonomy" id="1707096"/>
    <lineage>
        <taxon>Bacteria</taxon>
        <taxon>Bacillati</taxon>
        <taxon>Bacillota</taxon>
        <taxon>Bacilli</taxon>
        <taxon>Bacillales</taxon>
        <taxon>Sporolactobacillaceae</taxon>
        <taxon>Pullulanibacillus</taxon>
    </lineage>
</organism>
<evidence type="ECO:0000256" key="7">
    <source>
        <dbReference type="ARBA" id="ARBA00022679"/>
    </source>
</evidence>
<evidence type="ECO:0000313" key="27">
    <source>
        <dbReference type="EMBL" id="GGE37015.1"/>
    </source>
</evidence>
<evidence type="ECO:0000256" key="3">
    <source>
        <dbReference type="ARBA" id="ARBA00006402"/>
    </source>
</evidence>
<dbReference type="InterPro" id="IPR001789">
    <property type="entry name" value="Sig_transdc_resp-reg_receiver"/>
</dbReference>
<keyword evidence="28" id="KW-1185">Reference proteome</keyword>
<dbReference type="PROSITE" id="PS50113">
    <property type="entry name" value="PAC"/>
    <property type="match status" value="1"/>
</dbReference>
<evidence type="ECO:0000256" key="11">
    <source>
        <dbReference type="ARBA" id="ARBA00022840"/>
    </source>
</evidence>
<evidence type="ECO:0000256" key="1">
    <source>
        <dbReference type="ARBA" id="ARBA00000085"/>
    </source>
</evidence>
<dbReference type="SUPFAM" id="SSF47384">
    <property type="entry name" value="Homodimeric domain of signal transducing histidine kinase"/>
    <property type="match status" value="1"/>
</dbReference>
<dbReference type="CDD" id="cd00156">
    <property type="entry name" value="REC"/>
    <property type="match status" value="1"/>
</dbReference>
<dbReference type="PROSITE" id="PS50112">
    <property type="entry name" value="PAS"/>
    <property type="match status" value="1"/>
</dbReference>
<dbReference type="PANTHER" id="PTHR45339">
    <property type="entry name" value="HYBRID SIGNAL TRANSDUCTION HISTIDINE KINASE J"/>
    <property type="match status" value="1"/>
</dbReference>
<dbReference type="SUPFAM" id="SSF55874">
    <property type="entry name" value="ATPase domain of HSP90 chaperone/DNA topoisomerase II/histidine kinase"/>
    <property type="match status" value="1"/>
</dbReference>
<dbReference type="PROSITE" id="PS50894">
    <property type="entry name" value="HPT"/>
    <property type="match status" value="1"/>
</dbReference>
<dbReference type="SUPFAM" id="SSF55785">
    <property type="entry name" value="PYP-like sensor domain (PAS domain)"/>
    <property type="match status" value="2"/>
</dbReference>
<evidence type="ECO:0000313" key="28">
    <source>
        <dbReference type="Proteomes" id="UP000628775"/>
    </source>
</evidence>
<dbReference type="Gene3D" id="1.20.120.160">
    <property type="entry name" value="HPT domain"/>
    <property type="match status" value="1"/>
</dbReference>
<dbReference type="SMART" id="SM00448">
    <property type="entry name" value="REC"/>
    <property type="match status" value="2"/>
</dbReference>
<dbReference type="CDD" id="cd17546">
    <property type="entry name" value="REC_hyHK_CKI1_RcsC-like"/>
    <property type="match status" value="1"/>
</dbReference>
<dbReference type="Gene3D" id="3.30.565.10">
    <property type="entry name" value="Histidine kinase-like ATPase, C-terminal domain"/>
    <property type="match status" value="1"/>
</dbReference>
<dbReference type="Proteomes" id="UP000628775">
    <property type="component" value="Unassembled WGS sequence"/>
</dbReference>
<comment type="caution">
    <text evidence="27">The sequence shown here is derived from an EMBL/GenBank/DDBJ whole genome shotgun (WGS) entry which is preliminary data.</text>
</comment>
<dbReference type="CDD" id="cd16922">
    <property type="entry name" value="HATPase_EvgS-ArcB-TorS-like"/>
    <property type="match status" value="1"/>
</dbReference>
<evidence type="ECO:0000259" key="24">
    <source>
        <dbReference type="PROSITE" id="PS50112"/>
    </source>
</evidence>
<dbReference type="InterPro" id="IPR036097">
    <property type="entry name" value="HisK_dim/P_sf"/>
</dbReference>
<proteinExistence type="inferred from homology"/>
<dbReference type="Pfam" id="PF00072">
    <property type="entry name" value="Response_reg"/>
    <property type="match status" value="1"/>
</dbReference>
<reference evidence="27" key="1">
    <citation type="journal article" date="2014" name="Int. J. Syst. Evol. Microbiol.">
        <title>Complete genome sequence of Corynebacterium casei LMG S-19264T (=DSM 44701T), isolated from a smear-ripened cheese.</title>
        <authorList>
            <consortium name="US DOE Joint Genome Institute (JGI-PGF)"/>
            <person name="Walter F."/>
            <person name="Albersmeier A."/>
            <person name="Kalinowski J."/>
            <person name="Ruckert C."/>
        </authorList>
    </citation>
    <scope>NUCLEOTIDE SEQUENCE</scope>
    <source>
        <strain evidence="27">CGMCC 1.15371</strain>
    </source>
</reference>
<gene>
    <name evidence="27" type="ORF">GCM10011391_14870</name>
</gene>
<dbReference type="Pfam" id="PF00512">
    <property type="entry name" value="HisKA"/>
    <property type="match status" value="1"/>
</dbReference>
<dbReference type="Gene3D" id="3.30.450.20">
    <property type="entry name" value="PAS domain"/>
    <property type="match status" value="2"/>
</dbReference>
<dbReference type="InterPro" id="IPR036890">
    <property type="entry name" value="HATPase_C_sf"/>
</dbReference>
<dbReference type="PRINTS" id="PR00344">
    <property type="entry name" value="BCTRLSENSOR"/>
</dbReference>
<keyword evidence="5" id="KW-1003">Cell membrane</keyword>
<dbReference type="InterPro" id="IPR011006">
    <property type="entry name" value="CheY-like_superfamily"/>
</dbReference>
<evidence type="ECO:0000259" key="22">
    <source>
        <dbReference type="PROSITE" id="PS50109"/>
    </source>
</evidence>
<dbReference type="GO" id="GO:0005524">
    <property type="term" value="F:ATP binding"/>
    <property type="evidence" value="ECO:0007669"/>
    <property type="project" value="UniProtKB-KW"/>
</dbReference>
<evidence type="ECO:0000256" key="18">
    <source>
        <dbReference type="ARBA" id="ARBA00070616"/>
    </source>
</evidence>
<evidence type="ECO:0000256" key="4">
    <source>
        <dbReference type="ARBA" id="ARBA00012438"/>
    </source>
</evidence>
<dbReference type="FunFam" id="3.30.565.10:FF:000010">
    <property type="entry name" value="Sensor histidine kinase RcsC"/>
    <property type="match status" value="1"/>
</dbReference>
<dbReference type="FunFam" id="3.30.450.20:FF:000060">
    <property type="entry name" value="Sensor protein FixL"/>
    <property type="match status" value="1"/>
</dbReference>
<keyword evidence="11" id="KW-0067">ATP-binding</keyword>
<dbReference type="NCBIfam" id="TIGR00229">
    <property type="entry name" value="sensory_box"/>
    <property type="match status" value="1"/>
</dbReference>
<feature type="modified residue" description="4-aspartylphosphate" evidence="21">
    <location>
        <position position="717"/>
    </location>
</feature>
<evidence type="ECO:0000256" key="15">
    <source>
        <dbReference type="ARBA" id="ARBA00059827"/>
    </source>
</evidence>
<evidence type="ECO:0000259" key="26">
    <source>
        <dbReference type="PROSITE" id="PS50894"/>
    </source>
</evidence>
<dbReference type="InterPro" id="IPR008207">
    <property type="entry name" value="Sig_transdc_His_kin_Hpt_dom"/>
</dbReference>
<keyword evidence="14" id="KW-0472">Membrane</keyword>
<evidence type="ECO:0000256" key="5">
    <source>
        <dbReference type="ARBA" id="ARBA00022475"/>
    </source>
</evidence>
<evidence type="ECO:0000256" key="6">
    <source>
        <dbReference type="ARBA" id="ARBA00022553"/>
    </source>
</evidence>
<dbReference type="SMART" id="SM00091">
    <property type="entry name" value="PAS"/>
    <property type="match status" value="1"/>
</dbReference>
<dbReference type="SMART" id="SM00388">
    <property type="entry name" value="HisKA"/>
    <property type="match status" value="1"/>
</dbReference>
<dbReference type="AlphaFoldDB" id="A0A8J2VVR6"/>
<evidence type="ECO:0000256" key="14">
    <source>
        <dbReference type="ARBA" id="ARBA00023136"/>
    </source>
</evidence>
<dbReference type="InterPro" id="IPR003594">
    <property type="entry name" value="HATPase_dom"/>
</dbReference>
<comment type="similarity">
    <text evidence="3">In the N-terminal section; belongs to the phytochrome family.</text>
</comment>
<dbReference type="InterPro" id="IPR035965">
    <property type="entry name" value="PAS-like_dom_sf"/>
</dbReference>
<dbReference type="CDD" id="cd00130">
    <property type="entry name" value="PAS"/>
    <property type="match status" value="1"/>
</dbReference>
<dbReference type="PROSITE" id="PS50110">
    <property type="entry name" value="RESPONSE_REGULATORY"/>
    <property type="match status" value="2"/>
</dbReference>
<dbReference type="GO" id="GO:0005886">
    <property type="term" value="C:plasma membrane"/>
    <property type="evidence" value="ECO:0007669"/>
    <property type="project" value="UniProtKB-SubCell"/>
</dbReference>
<sequence>MKDQPRSNQNKIAELVLNNVLDGIITINQSGLIESFNPAAERLFGYQMAEVMGKNISMLMPPPYRAEHDDYIQNYLRSGEAKIIGIGREVSGKRKDGSTFPMDLAVTEFKVDGIPHFVGIVQDITQRKATEEALRKALRDDFRHTVKNLESLVFKFKTDNNGQFTFTLSEGRLGRKLDLTTDTIQGRTLDDIFPQKIAYTLLPYFERAYDGEHTNFEMDYKGYTLYISLSPIFENGHVSEVVGSGTDITNLKKIEKELSLARDQALEASELKSEFLANMSHEIRTPMNGIIGVTDLLLDTELNAEQKEYAEIIHSSSQALLTIINDILDFSKMEAGKMKIEHIDFNLFEIVEGIAEILLSKALAKGLSLLTFIDPAIPSLMQGDPVRLRQILLNLADNAIKFTSSGNVIIRAALKEKTKQKIIVHFKVIDSGIGISAEEKERLFQPFVQADGSTTRKYGGTGLGLAISKRLVELMGGEIGLESTKDRGTTFWFTLPLKYKEQYAATEISKVIDKVASLNILIVNESEAEANIIQHYLDSWHIANQTENNGIDALSHLKHAAVSKKPYDFAIVNIDQSSLDSIAFATIVQKDPQLAQTKLIFLSQLDDKALKEKALSNGYAASVQQPVKQSQLLDCIMTFIDQDKEIPAERSDESTALGLQDAPKHQVDILLVEDNPVNRKVAQFQCKKLGYEVDTALNGKEAIDKINHHAYNVILMDIQMPEMDGLTATQHIRGLATPKRDTPIIAMTANAMPSDKEKYLAVGMDDYLSKPVNLKDLKNVLNKWIQKKAEPDEDSDETAIDIDKLQATYGEEVSEIKAFLDTFIDTTPDFLEVLDQAINEQKSKQAKETAHGLKGAGVVIAADPFAAISKDIEKLVQNGEWTAARAAYIKLTKAFEAIKNRVEHL</sequence>
<dbReference type="InterPro" id="IPR005467">
    <property type="entry name" value="His_kinase_dom"/>
</dbReference>
<dbReference type="InterPro" id="IPR000700">
    <property type="entry name" value="PAS-assoc_C"/>
</dbReference>
<dbReference type="InterPro" id="IPR000014">
    <property type="entry name" value="PAS"/>
</dbReference>